<dbReference type="InterPro" id="IPR045820">
    <property type="entry name" value="CLEC16A/TT9_C"/>
</dbReference>
<reference evidence="5" key="1">
    <citation type="journal article" date="2019" name="bioRxiv">
        <title>The Genome of the Zebra Mussel, Dreissena polymorpha: A Resource for Invasive Species Research.</title>
        <authorList>
            <person name="McCartney M.A."/>
            <person name="Auch B."/>
            <person name="Kono T."/>
            <person name="Mallez S."/>
            <person name="Zhang Y."/>
            <person name="Obille A."/>
            <person name="Becker A."/>
            <person name="Abrahante J.E."/>
            <person name="Garbe J."/>
            <person name="Badalamenti J.P."/>
            <person name="Herman A."/>
            <person name="Mangelson H."/>
            <person name="Liachko I."/>
            <person name="Sullivan S."/>
            <person name="Sone E.D."/>
            <person name="Koren S."/>
            <person name="Silverstein K.A.T."/>
            <person name="Beckman K.B."/>
            <person name="Gohl D.M."/>
        </authorList>
    </citation>
    <scope>NUCLEOTIDE SEQUENCE</scope>
    <source>
        <strain evidence="5">Duluth1</strain>
        <tissue evidence="5">Whole animal</tissue>
    </source>
</reference>
<dbReference type="GO" id="GO:0005794">
    <property type="term" value="C:Golgi apparatus"/>
    <property type="evidence" value="ECO:0007669"/>
    <property type="project" value="TreeGrafter"/>
</dbReference>
<reference evidence="5" key="2">
    <citation type="submission" date="2020-11" db="EMBL/GenBank/DDBJ databases">
        <authorList>
            <person name="McCartney M.A."/>
            <person name="Auch B."/>
            <person name="Kono T."/>
            <person name="Mallez S."/>
            <person name="Becker A."/>
            <person name="Gohl D.M."/>
            <person name="Silverstein K.A.T."/>
            <person name="Koren S."/>
            <person name="Bechman K.B."/>
            <person name="Herman A."/>
            <person name="Abrahante J.E."/>
            <person name="Garbe J."/>
        </authorList>
    </citation>
    <scope>NUCLEOTIDE SEQUENCE</scope>
    <source>
        <strain evidence="5">Duluth1</strain>
        <tissue evidence="5">Whole animal</tissue>
    </source>
</reference>
<dbReference type="EMBL" id="JAIWYP010000002">
    <property type="protein sequence ID" value="KAH3864503.1"/>
    <property type="molecule type" value="Genomic_DNA"/>
</dbReference>
<evidence type="ECO:0000313" key="6">
    <source>
        <dbReference type="Proteomes" id="UP000828390"/>
    </source>
</evidence>
<dbReference type="GO" id="GO:1901096">
    <property type="term" value="P:regulation of autophagosome maturation"/>
    <property type="evidence" value="ECO:0007669"/>
    <property type="project" value="TreeGrafter"/>
</dbReference>
<sequence>MLGKSKGWLSGFGSKPKNPHSLEQLKYLYNVLCKNQTVTEQNRVLLVETLRSISEILIWGDQNDSSVFDFFLEKNMLTFFLRYMRQKYGRFICVQLLQTLNILFDNISNETSLYYLLSNNHINCIIVHKFDFSDEEVMAYYISFLKTLSLKLNKHTIHFFYNEHTNDFALYTEAIKFFNHSEGMVRIAVRTITLNVYKVQDVAMLRYIRDRTAAPYFSNLVWFVGNHILNLDICVRNDIDHQNRGRLETLVAEHLDHLHYVNDILMINIDTLNDVLSDQLLNRLLIPLYVYSLTKRKRHDLRQRGRKFVSSVVSLFLLSQVFLIIRHAPLVRQLAEIIFHGETETGPEDHTSESPRMLVREFIAPNETLEETLDSSRGLRPRGHSVRVHEELPAGRQDSEVFEDQTLPSQNSTDEEKILSTRNQSLRIGGGATASQGAFSLDNRPYLEAIFHALECTENDYEALFALCLLYAMGHNEGIHQGLMDSVFMPTDRSELKDNYNIALVERLIRILTLVTQSSSKVRLATLELSIRLLKQLVYTPGKSYLQDRHLACIENAKECSAQLLRNFYKSDDIFLDMFEDEYNEMVTRPLNVEYLTMDASILLPPTGTPLTGIDFNKRLPCGEVERARRAIRVFFQVRQLSLSLLQEEETQLPLTKDRDCVKIDNILDLNNSDLIACTVVTQDKKQKRFLVIDALQMILVEPDVRRLGWGIVTFVGFLQNIEVTGDKEDSRSLHITVHKPASSHLSHPVPLLAARFIFDDHIRCMAARQRLTKGRMKARQQKMQMIERLLDMPAEAVSHGTFTRSTPIPGRCHPVRVTASATEQRVVPVPGNPPPSQSAVSIAGPEVNLRQHDLSNDDDQSAVAQRRNTIYVENGTEIL</sequence>
<name>A0A9D4LTM8_DREPO</name>
<dbReference type="GO" id="GO:0006914">
    <property type="term" value="P:autophagy"/>
    <property type="evidence" value="ECO:0007669"/>
    <property type="project" value="UniProtKB-KW"/>
</dbReference>
<dbReference type="Pfam" id="PF09758">
    <property type="entry name" value="FPL"/>
    <property type="match status" value="1"/>
</dbReference>
<feature type="domain" description="CLEC16A/TT9 C-terminal" evidence="4">
    <location>
        <begin position="402"/>
        <end position="797"/>
    </location>
</feature>
<keyword evidence="2" id="KW-0072">Autophagy</keyword>
<dbReference type="GO" id="GO:0007034">
    <property type="term" value="P:vacuolar transport"/>
    <property type="evidence" value="ECO:0007669"/>
    <property type="project" value="TreeGrafter"/>
</dbReference>
<dbReference type="AlphaFoldDB" id="A0A9D4LTM8"/>
<dbReference type="InterPro" id="IPR039272">
    <property type="entry name" value="CLEC16A/TT9"/>
</dbReference>
<dbReference type="PANTHER" id="PTHR21481">
    <property type="entry name" value="PROTEIN CLEC16A"/>
    <property type="match status" value="1"/>
</dbReference>
<feature type="non-terminal residue" evidence="5">
    <location>
        <position position="1"/>
    </location>
</feature>
<dbReference type="InterPro" id="IPR019155">
    <property type="entry name" value="CLEC16A/TT9_N"/>
</dbReference>
<evidence type="ECO:0000259" key="3">
    <source>
        <dbReference type="Pfam" id="PF09758"/>
    </source>
</evidence>
<dbReference type="Proteomes" id="UP000828390">
    <property type="component" value="Unassembled WGS sequence"/>
</dbReference>
<accession>A0A9D4LTM8</accession>
<evidence type="ECO:0000259" key="4">
    <source>
        <dbReference type="Pfam" id="PF19439"/>
    </source>
</evidence>
<keyword evidence="6" id="KW-1185">Reference proteome</keyword>
<dbReference type="PANTHER" id="PTHR21481:SF0">
    <property type="entry name" value="PROTEIN CLEC16A"/>
    <property type="match status" value="1"/>
</dbReference>
<evidence type="ECO:0000256" key="2">
    <source>
        <dbReference type="ARBA" id="ARBA00023006"/>
    </source>
</evidence>
<dbReference type="Pfam" id="PF19439">
    <property type="entry name" value="CLEC16A_C"/>
    <property type="match status" value="2"/>
</dbReference>
<dbReference type="GO" id="GO:0005770">
    <property type="term" value="C:late endosome"/>
    <property type="evidence" value="ECO:0007669"/>
    <property type="project" value="TreeGrafter"/>
</dbReference>
<evidence type="ECO:0000256" key="1">
    <source>
        <dbReference type="ARBA" id="ARBA00006441"/>
    </source>
</evidence>
<feature type="domain" description="CLEC16A/TT9 C-terminal" evidence="4">
    <location>
        <begin position="242"/>
        <end position="377"/>
    </location>
</feature>
<evidence type="ECO:0000313" key="5">
    <source>
        <dbReference type="EMBL" id="KAH3864503.1"/>
    </source>
</evidence>
<evidence type="ECO:0008006" key="7">
    <source>
        <dbReference type="Google" id="ProtNLM"/>
    </source>
</evidence>
<comment type="caution">
    <text evidence="5">The sequence shown here is derived from an EMBL/GenBank/DDBJ whole genome shotgun (WGS) entry which is preliminary data.</text>
</comment>
<organism evidence="5 6">
    <name type="scientific">Dreissena polymorpha</name>
    <name type="common">Zebra mussel</name>
    <name type="synonym">Mytilus polymorpha</name>
    <dbReference type="NCBI Taxonomy" id="45954"/>
    <lineage>
        <taxon>Eukaryota</taxon>
        <taxon>Metazoa</taxon>
        <taxon>Spiralia</taxon>
        <taxon>Lophotrochozoa</taxon>
        <taxon>Mollusca</taxon>
        <taxon>Bivalvia</taxon>
        <taxon>Autobranchia</taxon>
        <taxon>Heteroconchia</taxon>
        <taxon>Euheterodonta</taxon>
        <taxon>Imparidentia</taxon>
        <taxon>Neoheterodontei</taxon>
        <taxon>Myida</taxon>
        <taxon>Dreissenoidea</taxon>
        <taxon>Dreissenidae</taxon>
        <taxon>Dreissena</taxon>
    </lineage>
</organism>
<gene>
    <name evidence="5" type="ORF">DPMN_027523</name>
</gene>
<proteinExistence type="inferred from homology"/>
<protein>
    <recommendedName>
        <fullName evidence="7">Protein CLEC16A</fullName>
    </recommendedName>
</protein>
<comment type="similarity">
    <text evidence="1">Belongs to the CLEC16A/gop-1 family.</text>
</comment>
<feature type="domain" description="FPL" evidence="3">
    <location>
        <begin position="50"/>
        <end position="197"/>
    </location>
</feature>
<dbReference type="GO" id="GO:0016197">
    <property type="term" value="P:endosomal transport"/>
    <property type="evidence" value="ECO:0007669"/>
    <property type="project" value="TreeGrafter"/>
</dbReference>